<keyword evidence="3" id="KW-1185">Reference proteome</keyword>
<proteinExistence type="predicted"/>
<feature type="non-terminal residue" evidence="2">
    <location>
        <position position="1"/>
    </location>
</feature>
<dbReference type="Proteomes" id="UP001476798">
    <property type="component" value="Unassembled WGS sequence"/>
</dbReference>
<feature type="region of interest" description="Disordered" evidence="1">
    <location>
        <begin position="1"/>
        <end position="53"/>
    </location>
</feature>
<organism evidence="2 3">
    <name type="scientific">Goodea atripinnis</name>
    <dbReference type="NCBI Taxonomy" id="208336"/>
    <lineage>
        <taxon>Eukaryota</taxon>
        <taxon>Metazoa</taxon>
        <taxon>Chordata</taxon>
        <taxon>Craniata</taxon>
        <taxon>Vertebrata</taxon>
        <taxon>Euteleostomi</taxon>
        <taxon>Actinopterygii</taxon>
        <taxon>Neopterygii</taxon>
        <taxon>Teleostei</taxon>
        <taxon>Neoteleostei</taxon>
        <taxon>Acanthomorphata</taxon>
        <taxon>Ovalentaria</taxon>
        <taxon>Atherinomorphae</taxon>
        <taxon>Cyprinodontiformes</taxon>
        <taxon>Goodeidae</taxon>
        <taxon>Goodea</taxon>
    </lineage>
</organism>
<dbReference type="EMBL" id="JAHRIO010000551">
    <property type="protein sequence ID" value="MEQ2158192.1"/>
    <property type="molecule type" value="Genomic_DNA"/>
</dbReference>
<evidence type="ECO:0000256" key="1">
    <source>
        <dbReference type="SAM" id="MobiDB-lite"/>
    </source>
</evidence>
<accession>A0ABV0MGG0</accession>
<evidence type="ECO:0000313" key="2">
    <source>
        <dbReference type="EMBL" id="MEQ2158192.1"/>
    </source>
</evidence>
<evidence type="ECO:0000313" key="3">
    <source>
        <dbReference type="Proteomes" id="UP001476798"/>
    </source>
</evidence>
<sequence>QGSNLSAGEDDRTYSTMLTPSPPLSDRGDITEPTPTSPPPWKPCPGRRDTMIG</sequence>
<protein>
    <submittedName>
        <fullName evidence="2">Uncharacterized protein</fullName>
    </submittedName>
</protein>
<reference evidence="2 3" key="1">
    <citation type="submission" date="2021-06" db="EMBL/GenBank/DDBJ databases">
        <authorList>
            <person name="Palmer J.M."/>
        </authorList>
    </citation>
    <scope>NUCLEOTIDE SEQUENCE [LARGE SCALE GENOMIC DNA]</scope>
    <source>
        <strain evidence="2 3">GA_2019</strain>
        <tissue evidence="2">Muscle</tissue>
    </source>
</reference>
<name>A0ABV0MGG0_9TELE</name>
<gene>
    <name evidence="2" type="ORF">GOODEAATRI_009721</name>
</gene>
<comment type="caution">
    <text evidence="2">The sequence shown here is derived from an EMBL/GenBank/DDBJ whole genome shotgun (WGS) entry which is preliminary data.</text>
</comment>